<keyword evidence="14" id="KW-0969">Cilium</keyword>
<evidence type="ECO:0000256" key="10">
    <source>
        <dbReference type="ARBA" id="ARBA00023136"/>
    </source>
</evidence>
<comment type="subcellular location">
    <subcellularLocation>
        <location evidence="1">Cell membrane</location>
        <topology evidence="1">Multi-pass membrane protein</topology>
    </subcellularLocation>
</comment>
<dbReference type="OrthoDB" id="9807950at2"/>
<keyword evidence="14" id="KW-0282">Flagellum</keyword>
<evidence type="ECO:0000256" key="9">
    <source>
        <dbReference type="ARBA" id="ARBA00022989"/>
    </source>
</evidence>
<keyword evidence="4 13" id="KW-0813">Transport</keyword>
<evidence type="ECO:0000256" key="11">
    <source>
        <dbReference type="ARBA" id="ARBA00023225"/>
    </source>
</evidence>
<dbReference type="Gene3D" id="6.10.250.2080">
    <property type="match status" value="1"/>
</dbReference>
<evidence type="ECO:0000256" key="12">
    <source>
        <dbReference type="ARBA" id="ARBA00025078"/>
    </source>
</evidence>
<evidence type="ECO:0000256" key="5">
    <source>
        <dbReference type="ARBA" id="ARBA00022475"/>
    </source>
</evidence>
<keyword evidence="5 13" id="KW-1003">Cell membrane</keyword>
<dbReference type="GO" id="GO:0044780">
    <property type="term" value="P:bacterial-type flagellum assembly"/>
    <property type="evidence" value="ECO:0007669"/>
    <property type="project" value="InterPro"/>
</dbReference>
<keyword evidence="8 13" id="KW-0653">Protein transport</keyword>
<comment type="similarity">
    <text evidence="2 13">Belongs to the type III secretion exporter family.</text>
</comment>
<comment type="function">
    <text evidence="12 13">Required for formation of the rod structure in the basal body of the flagellar apparatus. Together with FliI and FliH, may constitute the export apparatus of flagellin.</text>
</comment>
<evidence type="ECO:0000313" key="15">
    <source>
        <dbReference type="Proteomes" id="UP000267841"/>
    </source>
</evidence>
<evidence type="ECO:0000256" key="8">
    <source>
        <dbReference type="ARBA" id="ARBA00022927"/>
    </source>
</evidence>
<keyword evidence="10 13" id="KW-0472">Membrane</keyword>
<dbReference type="AlphaFoldDB" id="A0A497XXN3"/>
<evidence type="ECO:0000256" key="1">
    <source>
        <dbReference type="ARBA" id="ARBA00004651"/>
    </source>
</evidence>
<dbReference type="EMBL" id="RCCJ01000001">
    <property type="protein sequence ID" value="RLJ71533.1"/>
    <property type="molecule type" value="Genomic_DNA"/>
</dbReference>
<keyword evidence="14" id="KW-0966">Cell projection</keyword>
<keyword evidence="6 13" id="KW-0812">Transmembrane</keyword>
<dbReference type="Gene3D" id="3.40.1690.10">
    <property type="entry name" value="secretion proteins EscU"/>
    <property type="match status" value="1"/>
</dbReference>
<dbReference type="InterPro" id="IPR006136">
    <property type="entry name" value="FlhB"/>
</dbReference>
<gene>
    <name evidence="13" type="primary">flhB</name>
    <name evidence="14" type="ORF">BCF55_1835</name>
</gene>
<evidence type="ECO:0000256" key="7">
    <source>
        <dbReference type="ARBA" id="ARBA00022795"/>
    </source>
</evidence>
<dbReference type="Proteomes" id="UP000267841">
    <property type="component" value="Unassembled WGS sequence"/>
</dbReference>
<dbReference type="InterPro" id="IPR006135">
    <property type="entry name" value="T3SS_substrate_exporter"/>
</dbReference>
<organism evidence="14 15">
    <name type="scientific">Hydrogenivirga caldilitoris</name>
    <dbReference type="NCBI Taxonomy" id="246264"/>
    <lineage>
        <taxon>Bacteria</taxon>
        <taxon>Pseudomonadati</taxon>
        <taxon>Aquificota</taxon>
        <taxon>Aquificia</taxon>
        <taxon>Aquificales</taxon>
        <taxon>Aquificaceae</taxon>
        <taxon>Hydrogenivirga</taxon>
    </lineage>
</organism>
<dbReference type="Pfam" id="PF01312">
    <property type="entry name" value="Bac_export_2"/>
    <property type="match status" value="1"/>
</dbReference>
<keyword evidence="9 13" id="KW-1133">Transmembrane helix</keyword>
<evidence type="ECO:0000256" key="2">
    <source>
        <dbReference type="ARBA" id="ARBA00010690"/>
    </source>
</evidence>
<evidence type="ECO:0000256" key="13">
    <source>
        <dbReference type="RuleBase" id="RU364091"/>
    </source>
</evidence>
<name>A0A497XXN3_9AQUI</name>
<evidence type="ECO:0000313" key="14">
    <source>
        <dbReference type="EMBL" id="RLJ71533.1"/>
    </source>
</evidence>
<reference evidence="14 15" key="1">
    <citation type="submission" date="2018-10" db="EMBL/GenBank/DDBJ databases">
        <title>Genomic Encyclopedia of Archaeal and Bacterial Type Strains, Phase II (KMG-II): from individual species to whole genera.</title>
        <authorList>
            <person name="Goeker M."/>
        </authorList>
    </citation>
    <scope>NUCLEOTIDE SEQUENCE [LARGE SCALE GENOMIC DNA]</scope>
    <source>
        <strain evidence="14 15">DSM 16510</strain>
    </source>
</reference>
<feature type="transmembrane region" description="Helical" evidence="13">
    <location>
        <begin position="36"/>
        <end position="64"/>
    </location>
</feature>
<dbReference type="RefSeq" id="WP_121012981.1">
    <property type="nucleotide sequence ID" value="NZ_RCCJ01000001.1"/>
</dbReference>
<dbReference type="GO" id="GO:0009306">
    <property type="term" value="P:protein secretion"/>
    <property type="evidence" value="ECO:0007669"/>
    <property type="project" value="InterPro"/>
</dbReference>
<dbReference type="SUPFAM" id="SSF160544">
    <property type="entry name" value="EscU C-terminal domain-like"/>
    <property type="match status" value="1"/>
</dbReference>
<keyword evidence="11 13" id="KW-1006">Bacterial flagellum protein export</keyword>
<proteinExistence type="inferred from homology"/>
<dbReference type="NCBIfam" id="TIGR00328">
    <property type="entry name" value="flhB"/>
    <property type="match status" value="1"/>
</dbReference>
<evidence type="ECO:0000256" key="6">
    <source>
        <dbReference type="ARBA" id="ARBA00022692"/>
    </source>
</evidence>
<dbReference type="PRINTS" id="PR00950">
    <property type="entry name" value="TYPE3IMSPROT"/>
</dbReference>
<feature type="transmembrane region" description="Helical" evidence="13">
    <location>
        <begin position="184"/>
        <end position="206"/>
    </location>
</feature>
<evidence type="ECO:0000256" key="4">
    <source>
        <dbReference type="ARBA" id="ARBA00022448"/>
    </source>
</evidence>
<dbReference type="InterPro" id="IPR029025">
    <property type="entry name" value="T3SS_substrate_exporter_C"/>
</dbReference>
<comment type="caution">
    <text evidence="14">The sequence shown here is derived from an EMBL/GenBank/DDBJ whole genome shotgun (WGS) entry which is preliminary data.</text>
</comment>
<feature type="transmembrane region" description="Helical" evidence="13">
    <location>
        <begin position="148"/>
        <end position="172"/>
    </location>
</feature>
<dbReference type="PANTHER" id="PTHR30531">
    <property type="entry name" value="FLAGELLAR BIOSYNTHETIC PROTEIN FLHB"/>
    <property type="match status" value="1"/>
</dbReference>
<keyword evidence="15" id="KW-1185">Reference proteome</keyword>
<evidence type="ECO:0000256" key="3">
    <source>
        <dbReference type="ARBA" id="ARBA00021622"/>
    </source>
</evidence>
<feature type="transmembrane region" description="Helical" evidence="13">
    <location>
        <begin position="84"/>
        <end position="113"/>
    </location>
</feature>
<dbReference type="GO" id="GO:0005886">
    <property type="term" value="C:plasma membrane"/>
    <property type="evidence" value="ECO:0007669"/>
    <property type="project" value="UniProtKB-SubCell"/>
</dbReference>
<protein>
    <recommendedName>
        <fullName evidence="3 13">Flagellar biosynthetic protein FlhB</fullName>
    </recommendedName>
</protein>
<dbReference type="PANTHER" id="PTHR30531:SF12">
    <property type="entry name" value="FLAGELLAR BIOSYNTHETIC PROTEIN FLHB"/>
    <property type="match status" value="1"/>
</dbReference>
<sequence>MAQENKTEKATPYRRRKLKQEGNVAKSIELASSLTVLVSSLIIFFTGALIFREVVAFLMAISGLRPTEFSLLAGSTIKESFLNIVKLLIPFFVVTFLVVIGAHVAQFGFIFTLKPLQFKWERLNPFEGIKKMFSLTTLFELSKNTLKAALLFGIALFVLKGSVLLILNSAQMPIMEGVNFLLDLMIKVVIILGVVAFFIALLDYAYKKWDYERRIRMSRQEVREEFKQLEGHPEVRAKVRARMREMARGRMMAEVPKASVVITNPTHYAVALKYDAQKDRAPVVVAKGKGTLAERIIRVAQDNEVPIMRKPELARAIYSAVDVGDEIPPEFYRAVAEIIAFITFRKKRTYV</sequence>
<accession>A0A497XXN3</accession>
<keyword evidence="7 13" id="KW-1005">Bacterial flagellum biogenesis</keyword>